<evidence type="ECO:0000256" key="4">
    <source>
        <dbReference type="ARBA" id="ARBA00022692"/>
    </source>
</evidence>
<proteinExistence type="inferred from homology"/>
<dbReference type="InterPro" id="IPR039529">
    <property type="entry name" value="PGAP1/BST1"/>
</dbReference>
<comment type="function">
    <text evidence="10">Involved in inositol deacylation of GPI-anchored proteins which plays important roles in the quality control and ER-associated degradation of GPI-anchored proteins.</text>
</comment>
<dbReference type="EMBL" id="KI669460">
    <property type="protein sequence ID" value="OCF60271.1"/>
    <property type="molecule type" value="Genomic_DNA"/>
</dbReference>
<keyword evidence="5 10" id="KW-0378">Hydrolase</keyword>
<dbReference type="GO" id="GO:0006888">
    <property type="term" value="P:endoplasmic reticulum to Golgi vesicle-mediated transport"/>
    <property type="evidence" value="ECO:0007669"/>
    <property type="project" value="TreeGrafter"/>
</dbReference>
<dbReference type="GO" id="GO:0006505">
    <property type="term" value="P:GPI anchor metabolic process"/>
    <property type="evidence" value="ECO:0007669"/>
    <property type="project" value="TreeGrafter"/>
</dbReference>
<sequence>MHQRTSDAQHGIAVRALDTAKSRSVTVLSALLGVLYIWIVYHFYQKDLQESGSWGCEMSWMSPSYKLVEWQDNPIPRYQVYLYREQGLETESSVAGHPVIFVPGNAGSYQQVRSIASSAVRQYREQSSLRQGITKLDFFTVDFKEDFSAFHGRTLRTQADFIRHAVRRILAEYNHLPSSERPAQVTLLAHSMGGIASRLAVTVEDISSSVDAILTMSTPHLTPPLTIEWDMEQIYQTISHPIRPLLISLCGGISDTQVVSDSCALPSTLVSEDDGFATFTTGIPGVWTGVDHQAMVWCHQIRYLIAKTLLQMASTGSRTAKLSIARRSFLEDYSSGSSPIHGGPQGFPITSTEMTILAEPKTQGSHIDLAVQHCTDKCRDIPLTHSLVPRPRSTNVPFPLPGEGIKSDENLLVVDVNLRGVDGTLQVHTDSHLIIEAGSRKVIISRTSTWRADDSSRNATSLTLNFPKSRSSSLLVHRIRTILTGSCDGE</sequence>
<dbReference type="SUPFAM" id="SSF53474">
    <property type="entry name" value="alpha/beta-Hydrolases"/>
    <property type="match status" value="1"/>
</dbReference>
<keyword evidence="9 10" id="KW-0472">Membrane</keyword>
<name>A0A1B9IXL3_9TREE</name>
<evidence type="ECO:0000256" key="1">
    <source>
        <dbReference type="ARBA" id="ARBA00004477"/>
    </source>
</evidence>
<gene>
    <name evidence="12" type="ORF">L486_02951</name>
</gene>
<dbReference type="PANTHER" id="PTHR15495">
    <property type="entry name" value="NEGATIVE REGULATOR OF VESICLE FORMATION-RELATED"/>
    <property type="match status" value="1"/>
</dbReference>
<organism evidence="12 13">
    <name type="scientific">Kwoniella mangroviensis CBS 10435</name>
    <dbReference type="NCBI Taxonomy" id="1331196"/>
    <lineage>
        <taxon>Eukaryota</taxon>
        <taxon>Fungi</taxon>
        <taxon>Dikarya</taxon>
        <taxon>Basidiomycota</taxon>
        <taxon>Agaricomycotina</taxon>
        <taxon>Tremellomycetes</taxon>
        <taxon>Tremellales</taxon>
        <taxon>Cryptococcaceae</taxon>
        <taxon>Kwoniella</taxon>
    </lineage>
</organism>
<comment type="similarity">
    <text evidence="2 10">Belongs to the GPI inositol-deacylase family.</text>
</comment>
<evidence type="ECO:0000256" key="6">
    <source>
        <dbReference type="ARBA" id="ARBA00022824"/>
    </source>
</evidence>
<dbReference type="InterPro" id="IPR012908">
    <property type="entry name" value="PGAP1-ab_dom-like"/>
</dbReference>
<evidence type="ECO:0000256" key="8">
    <source>
        <dbReference type="ARBA" id="ARBA00022989"/>
    </source>
</evidence>
<dbReference type="GO" id="GO:0015031">
    <property type="term" value="P:protein transport"/>
    <property type="evidence" value="ECO:0007669"/>
    <property type="project" value="UniProtKB-KW"/>
</dbReference>
<evidence type="ECO:0000256" key="5">
    <source>
        <dbReference type="ARBA" id="ARBA00022801"/>
    </source>
</evidence>
<keyword evidence="13" id="KW-1185">Reference proteome</keyword>
<evidence type="ECO:0000256" key="3">
    <source>
        <dbReference type="ARBA" id="ARBA00022448"/>
    </source>
</evidence>
<feature type="transmembrane region" description="Helical" evidence="10">
    <location>
        <begin position="25"/>
        <end position="44"/>
    </location>
</feature>
<accession>A0A1B9IXL3</accession>
<reference evidence="13" key="2">
    <citation type="submission" date="2013-12" db="EMBL/GenBank/DDBJ databases">
        <title>Evolution of pathogenesis and genome organization in the Tremellales.</title>
        <authorList>
            <person name="Cuomo C."/>
            <person name="Litvintseva A."/>
            <person name="Heitman J."/>
            <person name="Chen Y."/>
            <person name="Sun S."/>
            <person name="Springer D."/>
            <person name="Dromer F."/>
            <person name="Young S."/>
            <person name="Zeng Q."/>
            <person name="Chapman S."/>
            <person name="Gujja S."/>
            <person name="Saif S."/>
            <person name="Birren B."/>
        </authorList>
    </citation>
    <scope>NUCLEOTIDE SEQUENCE [LARGE SCALE GENOMIC DNA]</scope>
    <source>
        <strain evidence="13">CBS 10435</strain>
    </source>
</reference>
<keyword evidence="8 10" id="KW-1133">Transmembrane helix</keyword>
<feature type="domain" description="GPI inositol-deacylase PGAP1-like alpha/beta" evidence="11">
    <location>
        <begin position="94"/>
        <end position="312"/>
    </location>
</feature>
<keyword evidence="6 10" id="KW-0256">Endoplasmic reticulum</keyword>
<dbReference type="Proteomes" id="UP000092583">
    <property type="component" value="Unassembled WGS sequence"/>
</dbReference>
<dbReference type="PANTHER" id="PTHR15495:SF7">
    <property type="entry name" value="GPI INOSITOL-DEACYLASE"/>
    <property type="match status" value="1"/>
</dbReference>
<evidence type="ECO:0000259" key="11">
    <source>
        <dbReference type="Pfam" id="PF07819"/>
    </source>
</evidence>
<keyword evidence="7 10" id="KW-0653">Protein transport</keyword>
<dbReference type="OrthoDB" id="348976at2759"/>
<dbReference type="AlphaFoldDB" id="A0A1B9IXL3"/>
<evidence type="ECO:0000256" key="10">
    <source>
        <dbReference type="RuleBase" id="RU365011"/>
    </source>
</evidence>
<evidence type="ECO:0000313" key="12">
    <source>
        <dbReference type="EMBL" id="OCF60271.1"/>
    </source>
</evidence>
<dbReference type="InterPro" id="IPR029058">
    <property type="entry name" value="AB_hydrolase_fold"/>
</dbReference>
<evidence type="ECO:0000256" key="9">
    <source>
        <dbReference type="ARBA" id="ARBA00023136"/>
    </source>
</evidence>
<keyword evidence="3 10" id="KW-0813">Transport</keyword>
<dbReference type="GO" id="GO:0050185">
    <property type="term" value="F:phosphatidylinositol deacylase activity"/>
    <property type="evidence" value="ECO:0007669"/>
    <property type="project" value="TreeGrafter"/>
</dbReference>
<dbReference type="STRING" id="1331196.A0A1B9IXL3"/>
<protein>
    <recommendedName>
        <fullName evidence="10">GPI inositol-deacylase</fullName>
        <ecNumber evidence="10">3.1.-.-</ecNumber>
    </recommendedName>
</protein>
<evidence type="ECO:0000313" key="13">
    <source>
        <dbReference type="Proteomes" id="UP000092583"/>
    </source>
</evidence>
<keyword evidence="4 10" id="KW-0812">Transmembrane</keyword>
<dbReference type="EC" id="3.1.-.-" evidence="10"/>
<comment type="caution">
    <text evidence="10">Lacks conserved residue(s) required for the propagation of feature annotation.</text>
</comment>
<evidence type="ECO:0000256" key="7">
    <source>
        <dbReference type="ARBA" id="ARBA00022927"/>
    </source>
</evidence>
<reference evidence="12 13" key="1">
    <citation type="submission" date="2013-07" db="EMBL/GenBank/DDBJ databases">
        <title>The Genome Sequence of Kwoniella mangroviensis CBS10435.</title>
        <authorList>
            <consortium name="The Broad Institute Genome Sequencing Platform"/>
            <person name="Cuomo C."/>
            <person name="Litvintseva A."/>
            <person name="Chen Y."/>
            <person name="Heitman J."/>
            <person name="Sun S."/>
            <person name="Springer D."/>
            <person name="Dromer F."/>
            <person name="Young S.K."/>
            <person name="Zeng Q."/>
            <person name="Gargeya S."/>
            <person name="Fitzgerald M."/>
            <person name="Abouelleil A."/>
            <person name="Alvarado L."/>
            <person name="Berlin A.M."/>
            <person name="Chapman S.B."/>
            <person name="Dewar J."/>
            <person name="Goldberg J."/>
            <person name="Griggs A."/>
            <person name="Gujja S."/>
            <person name="Hansen M."/>
            <person name="Howarth C."/>
            <person name="Imamovic A."/>
            <person name="Larimer J."/>
            <person name="McCowan C."/>
            <person name="Murphy C."/>
            <person name="Pearson M."/>
            <person name="Priest M."/>
            <person name="Roberts A."/>
            <person name="Saif S."/>
            <person name="Shea T."/>
            <person name="Sykes S."/>
            <person name="Wortman J."/>
            <person name="Nusbaum C."/>
            <person name="Birren B."/>
        </authorList>
    </citation>
    <scope>NUCLEOTIDE SEQUENCE [LARGE SCALE GENOMIC DNA]</scope>
    <source>
        <strain evidence="12 13">CBS 10435</strain>
    </source>
</reference>
<dbReference type="Gene3D" id="3.40.50.1820">
    <property type="entry name" value="alpha/beta hydrolase"/>
    <property type="match status" value="1"/>
</dbReference>
<evidence type="ECO:0000256" key="2">
    <source>
        <dbReference type="ARBA" id="ARBA00006931"/>
    </source>
</evidence>
<comment type="subcellular location">
    <subcellularLocation>
        <location evidence="1">Endoplasmic reticulum membrane</location>
        <topology evidence="1">Multi-pass membrane protein</topology>
    </subcellularLocation>
</comment>
<dbReference type="GO" id="GO:0005789">
    <property type="term" value="C:endoplasmic reticulum membrane"/>
    <property type="evidence" value="ECO:0007669"/>
    <property type="project" value="UniProtKB-SubCell"/>
</dbReference>
<dbReference type="Pfam" id="PF07819">
    <property type="entry name" value="PGAP1"/>
    <property type="match status" value="1"/>
</dbReference>